<evidence type="ECO:0000313" key="3">
    <source>
        <dbReference type="Proteomes" id="UP000823860"/>
    </source>
</evidence>
<feature type="compositionally biased region" description="Acidic residues" evidence="1">
    <location>
        <begin position="42"/>
        <end position="52"/>
    </location>
</feature>
<dbReference type="EMBL" id="DWZE01000138">
    <property type="protein sequence ID" value="HJA84547.1"/>
    <property type="molecule type" value="Genomic_DNA"/>
</dbReference>
<gene>
    <name evidence="2" type="ORF">H9785_11355</name>
</gene>
<reference evidence="2" key="2">
    <citation type="submission" date="2021-04" db="EMBL/GenBank/DDBJ databases">
        <authorList>
            <person name="Gilroy R."/>
        </authorList>
    </citation>
    <scope>NUCLEOTIDE SEQUENCE</scope>
    <source>
        <strain evidence="2">ChiHecec1B25-7008</strain>
    </source>
</reference>
<evidence type="ECO:0000313" key="2">
    <source>
        <dbReference type="EMBL" id="HJA84547.1"/>
    </source>
</evidence>
<comment type="caution">
    <text evidence="2">The sequence shown here is derived from an EMBL/GenBank/DDBJ whole genome shotgun (WGS) entry which is preliminary data.</text>
</comment>
<dbReference type="AlphaFoldDB" id="A0A9D2HVH9"/>
<accession>A0A9D2HVH9</accession>
<name>A0A9D2HVH9_9BACE</name>
<sequence length="52" mass="5698">MMNAEKQQLRAEAYEAPRVECIEVSIEAGFQASIGGSGTESYETEEGAWETI</sequence>
<proteinExistence type="predicted"/>
<organism evidence="2 3">
    <name type="scientific">Candidatus Bacteroides intestinavium</name>
    <dbReference type="NCBI Taxonomy" id="2838469"/>
    <lineage>
        <taxon>Bacteria</taxon>
        <taxon>Pseudomonadati</taxon>
        <taxon>Bacteroidota</taxon>
        <taxon>Bacteroidia</taxon>
        <taxon>Bacteroidales</taxon>
        <taxon>Bacteroidaceae</taxon>
        <taxon>Bacteroides</taxon>
    </lineage>
</organism>
<evidence type="ECO:0000256" key="1">
    <source>
        <dbReference type="SAM" id="MobiDB-lite"/>
    </source>
</evidence>
<dbReference type="Proteomes" id="UP000823860">
    <property type="component" value="Unassembled WGS sequence"/>
</dbReference>
<protein>
    <submittedName>
        <fullName evidence="2">Uncharacterized protein</fullName>
    </submittedName>
</protein>
<feature type="region of interest" description="Disordered" evidence="1">
    <location>
        <begin position="33"/>
        <end position="52"/>
    </location>
</feature>
<reference evidence="2" key="1">
    <citation type="journal article" date="2021" name="PeerJ">
        <title>Extensive microbial diversity within the chicken gut microbiome revealed by metagenomics and culture.</title>
        <authorList>
            <person name="Gilroy R."/>
            <person name="Ravi A."/>
            <person name="Getino M."/>
            <person name="Pursley I."/>
            <person name="Horton D.L."/>
            <person name="Alikhan N.F."/>
            <person name="Baker D."/>
            <person name="Gharbi K."/>
            <person name="Hall N."/>
            <person name="Watson M."/>
            <person name="Adriaenssens E.M."/>
            <person name="Foster-Nyarko E."/>
            <person name="Jarju S."/>
            <person name="Secka A."/>
            <person name="Antonio M."/>
            <person name="Oren A."/>
            <person name="Chaudhuri R.R."/>
            <person name="La Ragione R."/>
            <person name="Hildebrand F."/>
            <person name="Pallen M.J."/>
        </authorList>
    </citation>
    <scope>NUCLEOTIDE SEQUENCE</scope>
    <source>
        <strain evidence="2">ChiHecec1B25-7008</strain>
    </source>
</reference>